<dbReference type="EMBL" id="BMLT01000009">
    <property type="protein sequence ID" value="GGO85375.1"/>
    <property type="molecule type" value="Genomic_DNA"/>
</dbReference>
<evidence type="ECO:0000313" key="5">
    <source>
        <dbReference type="Proteomes" id="UP000599578"/>
    </source>
</evidence>
<feature type="transmembrane region" description="Helical" evidence="2">
    <location>
        <begin position="565"/>
        <end position="590"/>
    </location>
</feature>
<feature type="transmembrane region" description="Helical" evidence="2">
    <location>
        <begin position="453"/>
        <end position="480"/>
    </location>
</feature>
<feature type="transmembrane region" description="Helical" evidence="2">
    <location>
        <begin position="289"/>
        <end position="314"/>
    </location>
</feature>
<keyword evidence="1" id="KW-0813">Transport</keyword>
<comment type="caution">
    <text evidence="4">The sequence shown here is derived from an EMBL/GenBank/DDBJ whole genome shotgun (WGS) entry which is preliminary data.</text>
</comment>
<feature type="transmembrane region" description="Helical" evidence="2">
    <location>
        <begin position="107"/>
        <end position="129"/>
    </location>
</feature>
<comment type="function">
    <text evidence="1">Part of the tripartite ATP-independent periplasmic (TRAP) transport system.</text>
</comment>
<feature type="transmembrane region" description="Helical" evidence="2">
    <location>
        <begin position="602"/>
        <end position="629"/>
    </location>
</feature>
<sequence length="647" mass="68439">MTDANAQSSPFHEKLNDHSRQIGSWIGFALSLAVIYTIAISLLDESLVRFFSIAAGVAIVLFTQPLSSQPFFKQSNLRVVAACSLDTLLLAGMSFSGYWFFMLQDVIWSGLYSPSTPDLIAGLIGLAVVLECTRRAWGIALVIVAMAFIAFAFSGPHLPGILHHYGVDLSEFLFTVWYSFDGVFGRLTGLVASVVLIYLIFGAILENTGAGESLIKMASSLTSHVRGGSAHTAIVASAVFGMMSGSVAANIASTGVFTIPMIKRQGFRPAFAGAVEAVASSTGQITPPIMAAAAFVMADMVGVTYLTVITAALLPATFKFLSLFAQVHAEAVRHDIKPEPVENRVRLTKSDWTNSLLIFIPIVVLMGSFFAGSSPGFAGFCGVVSAIIAGFALNPEFRRNPFKIILAMRQGGLDGGRIMVSVAAIGIVLGVLNETGFSIRFASEIAGFSEGSVFLTLLMAMLGALVLGMGLPTLPAYLIIALMLTPALVEAGIPMLAAHLFVLYYAVYSSIVPPVAYACYVAAPIAGAHPLAISLTSLRLSIIGLLVPFAFVFNTSLLLVLDFSFWQFCWALSAMLISIWLAASGCGGASIGNASLNTGNRLLRVVLAVTILVPYPVVAVPAAIAGLVLVTLDFHHRKSCALTLSLK</sequence>
<dbReference type="PANTHER" id="PTHR43849:SF2">
    <property type="entry name" value="BLL3936 PROTEIN"/>
    <property type="match status" value="1"/>
</dbReference>
<name>A0A917ZLQ3_9GAMM</name>
<proteinExistence type="predicted"/>
<keyword evidence="2" id="KW-0812">Transmembrane</keyword>
<organism evidence="4 5">
    <name type="scientific">Marinobacterium nitratireducens</name>
    <dbReference type="NCBI Taxonomy" id="518897"/>
    <lineage>
        <taxon>Bacteria</taxon>
        <taxon>Pseudomonadati</taxon>
        <taxon>Pseudomonadota</taxon>
        <taxon>Gammaproteobacteria</taxon>
        <taxon>Oceanospirillales</taxon>
        <taxon>Oceanospirillaceae</taxon>
        <taxon>Marinobacterium</taxon>
    </lineage>
</organism>
<feature type="transmembrane region" description="Helical" evidence="2">
    <location>
        <begin position="377"/>
        <end position="394"/>
    </location>
</feature>
<keyword evidence="2" id="KW-1133">Transmembrane helix</keyword>
<comment type="subcellular location">
    <subcellularLocation>
        <location evidence="1">Cell inner membrane</location>
        <topology evidence="1">Multi-pass membrane protein</topology>
    </subcellularLocation>
</comment>
<feature type="transmembrane region" description="Helical" evidence="2">
    <location>
        <begin position="136"/>
        <end position="155"/>
    </location>
</feature>
<feature type="transmembrane region" description="Helical" evidence="2">
    <location>
        <begin position="187"/>
        <end position="205"/>
    </location>
</feature>
<feature type="transmembrane region" description="Helical" evidence="2">
    <location>
        <begin position="352"/>
        <end position="371"/>
    </location>
</feature>
<dbReference type="GO" id="GO:0022857">
    <property type="term" value="F:transmembrane transporter activity"/>
    <property type="evidence" value="ECO:0007669"/>
    <property type="project" value="UniProtKB-UniRule"/>
</dbReference>
<keyword evidence="1" id="KW-1003">Cell membrane</keyword>
<accession>A0A917ZLQ3</accession>
<gene>
    <name evidence="4" type="ORF">GCM10011348_33760</name>
</gene>
<evidence type="ECO:0000256" key="1">
    <source>
        <dbReference type="RuleBase" id="RU369079"/>
    </source>
</evidence>
<keyword evidence="2" id="KW-0472">Membrane</keyword>
<dbReference type="InterPro" id="IPR010656">
    <property type="entry name" value="DctM"/>
</dbReference>
<dbReference type="RefSeq" id="WP_188861785.1">
    <property type="nucleotide sequence ID" value="NZ_BMLT01000009.1"/>
</dbReference>
<dbReference type="Pfam" id="PF06808">
    <property type="entry name" value="DctM"/>
    <property type="match status" value="1"/>
</dbReference>
<evidence type="ECO:0000313" key="4">
    <source>
        <dbReference type="EMBL" id="GGO85375.1"/>
    </source>
</evidence>
<feature type="transmembrane region" description="Helical" evidence="2">
    <location>
        <begin position="48"/>
        <end position="67"/>
    </location>
</feature>
<keyword evidence="1" id="KW-0997">Cell inner membrane</keyword>
<dbReference type="Proteomes" id="UP000599578">
    <property type="component" value="Unassembled WGS sequence"/>
</dbReference>
<feature type="transmembrane region" description="Helical" evidence="2">
    <location>
        <begin position="79"/>
        <end position="101"/>
    </location>
</feature>
<keyword evidence="5" id="KW-1185">Reference proteome</keyword>
<feature type="transmembrane region" description="Helical" evidence="2">
    <location>
        <begin position="415"/>
        <end position="433"/>
    </location>
</feature>
<protein>
    <recommendedName>
        <fullName evidence="3">TRAP C4-dicarboxylate transport system permease DctM subunit domain-containing protein</fullName>
    </recommendedName>
</protein>
<evidence type="ECO:0000256" key="2">
    <source>
        <dbReference type="SAM" id="Phobius"/>
    </source>
</evidence>
<evidence type="ECO:0000259" key="3">
    <source>
        <dbReference type="Pfam" id="PF06808"/>
    </source>
</evidence>
<dbReference type="NCBIfam" id="TIGR02123">
    <property type="entry name" value="TRAP_fused"/>
    <property type="match status" value="1"/>
</dbReference>
<reference evidence="4 5" key="1">
    <citation type="journal article" date="2014" name="Int. J. Syst. Evol. Microbiol.">
        <title>Complete genome sequence of Corynebacterium casei LMG S-19264T (=DSM 44701T), isolated from a smear-ripened cheese.</title>
        <authorList>
            <consortium name="US DOE Joint Genome Institute (JGI-PGF)"/>
            <person name="Walter F."/>
            <person name="Albersmeier A."/>
            <person name="Kalinowski J."/>
            <person name="Ruckert C."/>
        </authorList>
    </citation>
    <scope>NUCLEOTIDE SEQUENCE [LARGE SCALE GENOMIC DNA]</scope>
    <source>
        <strain evidence="4 5">CGMCC 1.7286</strain>
    </source>
</reference>
<dbReference type="GO" id="GO:0005886">
    <property type="term" value="C:plasma membrane"/>
    <property type="evidence" value="ECO:0007669"/>
    <property type="project" value="UniProtKB-SubCell"/>
</dbReference>
<feature type="transmembrane region" description="Helical" evidence="2">
    <location>
        <begin position="540"/>
        <end position="559"/>
    </location>
</feature>
<dbReference type="InterPro" id="IPR011853">
    <property type="entry name" value="TRAP_DctM-Dct_fused"/>
</dbReference>
<dbReference type="PANTHER" id="PTHR43849">
    <property type="entry name" value="BLL3936 PROTEIN"/>
    <property type="match status" value="1"/>
</dbReference>
<dbReference type="AlphaFoldDB" id="A0A917ZLQ3"/>
<feature type="domain" description="TRAP C4-dicarboxylate transport system permease DctM subunit" evidence="3">
    <location>
        <begin position="125"/>
        <end position="561"/>
    </location>
</feature>
<feature type="transmembrane region" description="Helical" evidence="2">
    <location>
        <begin position="514"/>
        <end position="533"/>
    </location>
</feature>
<feature type="transmembrane region" description="Helical" evidence="2">
    <location>
        <begin position="22"/>
        <end position="42"/>
    </location>
</feature>